<sequence length="221" mass="24392">MGKTALIIGASGLVGQHLLQILLHNEAYDHIVALVRSSLNEQHSKLTEHIVNFDKLEDQPSLFAVDDVFCCLGTTIKKAGSQEVMYRIDVEYPVTIAKLSQQQGAQQFLVVSAMGANPNSSIFYSRMKGELEQKLARLAYPSLSILRPALLLGERNEVRVGEQLGAIVAKGTTWLMAGPLKKYKAIEGKQVAQAMYNLSQQNKAGVHIYDNKQLHELAFSL</sequence>
<evidence type="ECO:0000313" key="2">
    <source>
        <dbReference type="EMBL" id="MBP1906045.1"/>
    </source>
</evidence>
<dbReference type="EMBL" id="JAGGKG010000012">
    <property type="protein sequence ID" value="MBP1906045.1"/>
    <property type="molecule type" value="Genomic_DNA"/>
</dbReference>
<reference evidence="2 3" key="1">
    <citation type="submission" date="2021-03" db="EMBL/GenBank/DDBJ databases">
        <title>Genomic Encyclopedia of Type Strains, Phase IV (KMG-IV): sequencing the most valuable type-strain genomes for metagenomic binning, comparative biology and taxonomic classification.</title>
        <authorList>
            <person name="Goeker M."/>
        </authorList>
    </citation>
    <scope>NUCLEOTIDE SEQUENCE [LARGE SCALE GENOMIC DNA]</scope>
    <source>
        <strain evidence="2 3">DSM 14349</strain>
    </source>
</reference>
<organism evidence="2 3">
    <name type="scientific">Paenibacillus turicensis</name>
    <dbReference type="NCBI Taxonomy" id="160487"/>
    <lineage>
        <taxon>Bacteria</taxon>
        <taxon>Bacillati</taxon>
        <taxon>Bacillota</taxon>
        <taxon>Bacilli</taxon>
        <taxon>Bacillales</taxon>
        <taxon>Paenibacillaceae</taxon>
        <taxon>Paenibacillus</taxon>
    </lineage>
</organism>
<dbReference type="InterPro" id="IPR016040">
    <property type="entry name" value="NAD(P)-bd_dom"/>
</dbReference>
<dbReference type="Pfam" id="PF13460">
    <property type="entry name" value="NAD_binding_10"/>
    <property type="match status" value="1"/>
</dbReference>
<dbReference type="RefSeq" id="WP_210089651.1">
    <property type="nucleotide sequence ID" value="NZ_JAGGKG010000012.1"/>
</dbReference>
<accession>A0ABS4FU05</accession>
<proteinExistence type="predicted"/>
<dbReference type="CDD" id="cd05250">
    <property type="entry name" value="CC3_like_SDR_a"/>
    <property type="match status" value="1"/>
</dbReference>
<keyword evidence="3" id="KW-1185">Reference proteome</keyword>
<comment type="caution">
    <text evidence="2">The sequence shown here is derived from an EMBL/GenBank/DDBJ whole genome shotgun (WGS) entry which is preliminary data.</text>
</comment>
<dbReference type="SUPFAM" id="SSF51735">
    <property type="entry name" value="NAD(P)-binding Rossmann-fold domains"/>
    <property type="match status" value="1"/>
</dbReference>
<dbReference type="Gene3D" id="3.40.50.720">
    <property type="entry name" value="NAD(P)-binding Rossmann-like Domain"/>
    <property type="match status" value="1"/>
</dbReference>
<feature type="domain" description="NAD(P)-binding" evidence="1">
    <location>
        <begin position="9"/>
        <end position="119"/>
    </location>
</feature>
<name>A0ABS4FU05_9BACL</name>
<protein>
    <submittedName>
        <fullName evidence="2">Uncharacterized protein YbjT (DUF2867 family)</fullName>
    </submittedName>
</protein>
<evidence type="ECO:0000313" key="3">
    <source>
        <dbReference type="Proteomes" id="UP001519272"/>
    </source>
</evidence>
<dbReference type="Proteomes" id="UP001519272">
    <property type="component" value="Unassembled WGS sequence"/>
</dbReference>
<gene>
    <name evidence="2" type="ORF">J2Z32_002694</name>
</gene>
<evidence type="ECO:0000259" key="1">
    <source>
        <dbReference type="Pfam" id="PF13460"/>
    </source>
</evidence>
<dbReference type="InterPro" id="IPR036291">
    <property type="entry name" value="NAD(P)-bd_dom_sf"/>
</dbReference>
<dbReference type="PANTHER" id="PTHR14097:SF7">
    <property type="entry name" value="OXIDOREDUCTASE HTATIP2"/>
    <property type="match status" value="1"/>
</dbReference>
<dbReference type="PANTHER" id="PTHR14097">
    <property type="entry name" value="OXIDOREDUCTASE HTATIP2"/>
    <property type="match status" value="1"/>
</dbReference>